<gene>
    <name evidence="2" type="ORF">PROAA_1780001</name>
</gene>
<evidence type="ECO:0000313" key="2">
    <source>
        <dbReference type="EMBL" id="SBT06149.1"/>
    </source>
</evidence>
<accession>A0A1A8XLU9</accession>
<name>A0A1A8XLU9_9RHOO</name>
<evidence type="ECO:0000313" key="3">
    <source>
        <dbReference type="Proteomes" id="UP000199600"/>
    </source>
</evidence>
<dbReference type="EMBL" id="FLQY01000088">
    <property type="protein sequence ID" value="SBT06149.1"/>
    <property type="molecule type" value="Genomic_DNA"/>
</dbReference>
<reference evidence="2 3" key="1">
    <citation type="submission" date="2016-06" db="EMBL/GenBank/DDBJ databases">
        <authorList>
            <person name="Kjaerup R.B."/>
            <person name="Dalgaard T.S."/>
            <person name="Juul-Madsen H.R."/>
        </authorList>
    </citation>
    <scope>NUCLEOTIDE SEQUENCE [LARGE SCALE GENOMIC DNA]</scope>
    <source>
        <strain evidence="2">2</strain>
    </source>
</reference>
<evidence type="ECO:0000259" key="1">
    <source>
        <dbReference type="Pfam" id="PF18074"/>
    </source>
</evidence>
<dbReference type="AlphaFoldDB" id="A0A1A8XLU9"/>
<protein>
    <recommendedName>
        <fullName evidence="1">Primosomal protein N C-terminal domain-containing protein</fullName>
    </recommendedName>
</protein>
<feature type="domain" description="Primosomal protein N C-terminal" evidence="1">
    <location>
        <begin position="9"/>
        <end position="82"/>
    </location>
</feature>
<keyword evidence="3" id="KW-1185">Reference proteome</keyword>
<dbReference type="Proteomes" id="UP000199600">
    <property type="component" value="Unassembled WGS sequence"/>
</dbReference>
<dbReference type="Pfam" id="PF18074">
    <property type="entry name" value="PriA_C"/>
    <property type="match status" value="1"/>
</dbReference>
<sequence length="85" mass="9626">MADALAFLATARAGPQTGAHDEVMLYDPVPMRLARRANFERAQLLIESPSRRALQAFLGVLRLVLETIKTPSRLRWHLEVDPLEF</sequence>
<organism evidence="2 3">
    <name type="scientific">Candidatus Propionivibrio aalborgensis</name>
    <dbReference type="NCBI Taxonomy" id="1860101"/>
    <lineage>
        <taxon>Bacteria</taxon>
        <taxon>Pseudomonadati</taxon>
        <taxon>Pseudomonadota</taxon>
        <taxon>Betaproteobacteria</taxon>
        <taxon>Rhodocyclales</taxon>
        <taxon>Rhodocyclaceae</taxon>
        <taxon>Propionivibrio</taxon>
    </lineage>
</organism>
<dbReference type="InterPro" id="IPR041236">
    <property type="entry name" value="PriA_C"/>
</dbReference>
<proteinExistence type="predicted"/>